<dbReference type="PANTHER" id="PTHR33577">
    <property type="entry name" value="STERIGMATOCYSTIN BIOSYNTHESIS PEROXIDASE STCC-RELATED"/>
    <property type="match status" value="1"/>
</dbReference>
<evidence type="ECO:0000256" key="3">
    <source>
        <dbReference type="ARBA" id="ARBA00022617"/>
    </source>
</evidence>
<dbReference type="GO" id="GO:0046872">
    <property type="term" value="F:metal ion binding"/>
    <property type="evidence" value="ECO:0007669"/>
    <property type="project" value="UniProtKB-KW"/>
</dbReference>
<feature type="domain" description="Heme haloperoxidase family profile" evidence="9">
    <location>
        <begin position="56"/>
        <end position="304"/>
    </location>
</feature>
<evidence type="ECO:0000256" key="8">
    <source>
        <dbReference type="SAM" id="SignalP"/>
    </source>
</evidence>
<dbReference type="InterPro" id="IPR000028">
    <property type="entry name" value="Chloroperoxidase"/>
</dbReference>
<keyword evidence="11" id="KW-1185">Reference proteome</keyword>
<keyword evidence="3" id="KW-0349">Heme</keyword>
<reference evidence="10 11" key="1">
    <citation type="submission" date="2015-07" db="EMBL/GenBank/DDBJ databases">
        <title>Comparative genomics of the Sigatoka disease complex on banana suggests a link between parallel evolutionary changes in Pseudocercospora fijiensis and Pseudocercospora eumusae and increased virulence on the banana host.</title>
        <authorList>
            <person name="Chang T.-C."/>
            <person name="Salvucci A."/>
            <person name="Crous P.W."/>
            <person name="Stergiopoulos I."/>
        </authorList>
    </citation>
    <scope>NUCLEOTIDE SEQUENCE [LARGE SCALE GENOMIC DNA]</scope>
    <source>
        <strain evidence="10 11">CBS 114824</strain>
    </source>
</reference>
<proteinExistence type="inferred from homology"/>
<dbReference type="InterPro" id="IPR036851">
    <property type="entry name" value="Chloroperoxidase-like_sf"/>
</dbReference>
<evidence type="ECO:0000256" key="4">
    <source>
        <dbReference type="ARBA" id="ARBA00022723"/>
    </source>
</evidence>
<gene>
    <name evidence="10" type="ORF">AC578_3366</name>
</gene>
<protein>
    <recommendedName>
        <fullName evidence="9">Heme haloperoxidase family profile domain-containing protein</fullName>
    </recommendedName>
</protein>
<keyword evidence="5" id="KW-0560">Oxidoreductase</keyword>
<evidence type="ECO:0000256" key="2">
    <source>
        <dbReference type="ARBA" id="ARBA00022559"/>
    </source>
</evidence>
<evidence type="ECO:0000256" key="7">
    <source>
        <dbReference type="ARBA" id="ARBA00025795"/>
    </source>
</evidence>
<dbReference type="Pfam" id="PF01328">
    <property type="entry name" value="Peroxidase_2"/>
    <property type="match status" value="1"/>
</dbReference>
<name>A0A139HDA4_9PEZI</name>
<dbReference type="Proteomes" id="UP000070133">
    <property type="component" value="Unassembled WGS sequence"/>
</dbReference>
<organism evidence="10 11">
    <name type="scientific">Pseudocercospora eumusae</name>
    <dbReference type="NCBI Taxonomy" id="321146"/>
    <lineage>
        <taxon>Eukaryota</taxon>
        <taxon>Fungi</taxon>
        <taxon>Dikarya</taxon>
        <taxon>Ascomycota</taxon>
        <taxon>Pezizomycotina</taxon>
        <taxon>Dothideomycetes</taxon>
        <taxon>Dothideomycetidae</taxon>
        <taxon>Mycosphaerellales</taxon>
        <taxon>Mycosphaerellaceae</taxon>
        <taxon>Pseudocercospora</taxon>
    </lineage>
</organism>
<keyword evidence="6" id="KW-0408">Iron</keyword>
<feature type="signal peptide" evidence="8">
    <location>
        <begin position="1"/>
        <end position="23"/>
    </location>
</feature>
<dbReference type="AlphaFoldDB" id="A0A139HDA4"/>
<dbReference type="Gene3D" id="1.10.489.10">
    <property type="entry name" value="Chloroperoxidase-like"/>
    <property type="match status" value="1"/>
</dbReference>
<evidence type="ECO:0000313" key="11">
    <source>
        <dbReference type="Proteomes" id="UP000070133"/>
    </source>
</evidence>
<comment type="similarity">
    <text evidence="7">Belongs to the chloroperoxidase family.</text>
</comment>
<keyword evidence="2" id="KW-0575">Peroxidase</keyword>
<sequence>MLALLLLVLPRLLVLGTTPSVQAHRHHDLTGRYDAAHSLHERLLVNSLDTPVDVTGKHAFQPPRDGDQRGPCPGLNALANHGHISRDGIASLTEAITAVNTVYGMSIELATILAIMGVVWAGAPLSLDPSFSIGSNDTAVQNLLGGVLGILGTPQGLDYSHNLIESDSSPTRDDLYVTGDAWTMNLTNFENLYSMVPEGQTFTSEVMAAFAARRMDESIATNPNFYFGPFTGFIARNAGYLFILRLFANHSAEHPDGQLTHENLKSFFGVTGSGSNLTYQKGWERIPDNFYKVPLDWGLVQFNLDLVSWTLQYPQLASIGGNLGSVNSFAGVDLSDPVGGLLNLSNLLEGNNLLCFALQIVKLAAPSYTNNIFATLTKPLTLILDALAAPLLSLSCPSWDALTQGGEDWLSGLQRTFPGANRTSVAL</sequence>
<evidence type="ECO:0000256" key="1">
    <source>
        <dbReference type="ARBA" id="ARBA00001970"/>
    </source>
</evidence>
<evidence type="ECO:0000256" key="5">
    <source>
        <dbReference type="ARBA" id="ARBA00023002"/>
    </source>
</evidence>
<keyword evidence="4" id="KW-0479">Metal-binding</keyword>
<feature type="chain" id="PRO_5007806455" description="Heme haloperoxidase family profile domain-containing protein" evidence="8">
    <location>
        <begin position="24"/>
        <end position="427"/>
    </location>
</feature>
<evidence type="ECO:0000313" key="10">
    <source>
        <dbReference type="EMBL" id="KXT00407.1"/>
    </source>
</evidence>
<dbReference type="PROSITE" id="PS51405">
    <property type="entry name" value="HEME_HALOPEROXIDASE"/>
    <property type="match status" value="1"/>
</dbReference>
<dbReference type="PANTHER" id="PTHR33577:SF16">
    <property type="entry name" value="HEME HALOPEROXIDASE FAMILY PROFILE DOMAIN-CONTAINING PROTEIN"/>
    <property type="match status" value="1"/>
</dbReference>
<dbReference type="EMBL" id="LFZN01000074">
    <property type="protein sequence ID" value="KXT00407.1"/>
    <property type="molecule type" value="Genomic_DNA"/>
</dbReference>
<dbReference type="GO" id="GO:0004601">
    <property type="term" value="F:peroxidase activity"/>
    <property type="evidence" value="ECO:0007669"/>
    <property type="project" value="UniProtKB-KW"/>
</dbReference>
<comment type="caution">
    <text evidence="10">The sequence shown here is derived from an EMBL/GenBank/DDBJ whole genome shotgun (WGS) entry which is preliminary data.</text>
</comment>
<keyword evidence="8" id="KW-0732">Signal</keyword>
<dbReference type="SUPFAM" id="SSF47571">
    <property type="entry name" value="Cloroperoxidase"/>
    <property type="match status" value="1"/>
</dbReference>
<accession>A0A139HDA4</accession>
<evidence type="ECO:0000256" key="6">
    <source>
        <dbReference type="ARBA" id="ARBA00023004"/>
    </source>
</evidence>
<evidence type="ECO:0000259" key="9">
    <source>
        <dbReference type="PROSITE" id="PS51405"/>
    </source>
</evidence>
<comment type="cofactor">
    <cofactor evidence="1">
        <name>heme b</name>
        <dbReference type="ChEBI" id="CHEBI:60344"/>
    </cofactor>
</comment>
<dbReference type="OrthoDB" id="2496787at2759"/>